<dbReference type="AlphaFoldDB" id="A0A5P1F0N8"/>
<evidence type="ECO:0000313" key="14">
    <source>
        <dbReference type="Proteomes" id="UP000243459"/>
    </source>
</evidence>
<comment type="similarity">
    <text evidence="2">Belongs to the zinc-containing alcohol dehydrogenase family. Class-III subfamily.</text>
</comment>
<organism evidence="13 14">
    <name type="scientific">Asparagus officinalis</name>
    <name type="common">Garden asparagus</name>
    <dbReference type="NCBI Taxonomy" id="4686"/>
    <lineage>
        <taxon>Eukaryota</taxon>
        <taxon>Viridiplantae</taxon>
        <taxon>Streptophyta</taxon>
        <taxon>Embryophyta</taxon>
        <taxon>Tracheophyta</taxon>
        <taxon>Spermatophyta</taxon>
        <taxon>Magnoliopsida</taxon>
        <taxon>Liliopsida</taxon>
        <taxon>Asparagales</taxon>
        <taxon>Asparagaceae</taxon>
        <taxon>Asparagoideae</taxon>
        <taxon>Asparagus</taxon>
    </lineage>
</organism>
<evidence type="ECO:0000313" key="13">
    <source>
        <dbReference type="EMBL" id="ONK71674.1"/>
    </source>
</evidence>
<gene>
    <name evidence="13" type="ORF">A4U43_C04F11180</name>
</gene>
<comment type="subunit">
    <text evidence="3">Homodimer.</text>
</comment>
<dbReference type="Proteomes" id="UP000243459">
    <property type="component" value="Chromosome 4"/>
</dbReference>
<evidence type="ECO:0000256" key="5">
    <source>
        <dbReference type="ARBA" id="ARBA00022833"/>
    </source>
</evidence>
<accession>A0A5P1F0N8</accession>
<reference evidence="14" key="1">
    <citation type="journal article" date="2017" name="Nat. Commun.">
        <title>The asparagus genome sheds light on the origin and evolution of a young Y chromosome.</title>
        <authorList>
            <person name="Harkess A."/>
            <person name="Zhou J."/>
            <person name="Xu C."/>
            <person name="Bowers J.E."/>
            <person name="Van der Hulst R."/>
            <person name="Ayyampalayam S."/>
            <person name="Mercati F."/>
            <person name="Riccardi P."/>
            <person name="McKain M.R."/>
            <person name="Kakrana A."/>
            <person name="Tang H."/>
            <person name="Ray J."/>
            <person name="Groenendijk J."/>
            <person name="Arikit S."/>
            <person name="Mathioni S.M."/>
            <person name="Nakano M."/>
            <person name="Shan H."/>
            <person name="Telgmann-Rauber A."/>
            <person name="Kanno A."/>
            <person name="Yue Z."/>
            <person name="Chen H."/>
            <person name="Li W."/>
            <person name="Chen Y."/>
            <person name="Xu X."/>
            <person name="Zhang Y."/>
            <person name="Luo S."/>
            <person name="Chen H."/>
            <person name="Gao J."/>
            <person name="Mao Z."/>
            <person name="Pires J.C."/>
            <person name="Luo M."/>
            <person name="Kudrna D."/>
            <person name="Wing R.A."/>
            <person name="Meyers B.C."/>
            <person name="Yi K."/>
            <person name="Kong H."/>
            <person name="Lavrijsen P."/>
            <person name="Sunseri F."/>
            <person name="Falavigna A."/>
            <person name="Ye Y."/>
            <person name="Leebens-Mack J.H."/>
            <person name="Chen G."/>
        </authorList>
    </citation>
    <scope>NUCLEOTIDE SEQUENCE [LARGE SCALE GENOMIC DNA]</scope>
    <source>
        <strain evidence="14">cv. DH0086</strain>
    </source>
</reference>
<keyword evidence="6" id="KW-0560">Oxidoreductase</keyword>
<evidence type="ECO:0000256" key="2">
    <source>
        <dbReference type="ARBA" id="ARBA00010902"/>
    </source>
</evidence>
<dbReference type="FunFam" id="3.40.50.720:FF:000003">
    <property type="entry name" value="S-(hydroxymethyl)glutathione dehydrogenase"/>
    <property type="match status" value="1"/>
</dbReference>
<dbReference type="GO" id="GO:0008270">
    <property type="term" value="F:zinc ion binding"/>
    <property type="evidence" value="ECO:0007669"/>
    <property type="project" value="InterPro"/>
</dbReference>
<dbReference type="FunFam" id="3.90.180.10:FF:000007">
    <property type="entry name" value="Alcohol dehydrogenase 6"/>
    <property type="match status" value="1"/>
</dbReference>
<dbReference type="GO" id="GO:0004022">
    <property type="term" value="F:alcohol dehydrogenase (NAD+) activity"/>
    <property type="evidence" value="ECO:0007669"/>
    <property type="project" value="UniProtKB-EC"/>
</dbReference>
<dbReference type="EMBL" id="CM007384">
    <property type="protein sequence ID" value="ONK71674.1"/>
    <property type="molecule type" value="Genomic_DNA"/>
</dbReference>
<name>A0A5P1F0N8_ASPOF</name>
<proteinExistence type="inferred from homology"/>
<evidence type="ECO:0000259" key="11">
    <source>
        <dbReference type="Pfam" id="PF00107"/>
    </source>
</evidence>
<dbReference type="InterPro" id="IPR011032">
    <property type="entry name" value="GroES-like_sf"/>
</dbReference>
<dbReference type="GO" id="GO:0005829">
    <property type="term" value="C:cytosol"/>
    <property type="evidence" value="ECO:0007669"/>
    <property type="project" value="TreeGrafter"/>
</dbReference>
<evidence type="ECO:0000256" key="1">
    <source>
        <dbReference type="ARBA" id="ARBA00001947"/>
    </source>
</evidence>
<keyword evidence="4 10" id="KW-0479">Metal-binding</keyword>
<evidence type="ECO:0000256" key="9">
    <source>
        <dbReference type="ARBA" id="ARBA00049243"/>
    </source>
</evidence>
<keyword evidence="5 10" id="KW-0862">Zinc</keyword>
<dbReference type="PROSITE" id="PS00059">
    <property type="entry name" value="ADH_ZINC"/>
    <property type="match status" value="1"/>
</dbReference>
<evidence type="ECO:0000256" key="4">
    <source>
        <dbReference type="ARBA" id="ARBA00022723"/>
    </source>
</evidence>
<feature type="domain" description="Alcohol dehydrogenase-like C-terminal" evidence="11">
    <location>
        <begin position="213"/>
        <end position="333"/>
    </location>
</feature>
<evidence type="ECO:0000259" key="12">
    <source>
        <dbReference type="Pfam" id="PF08240"/>
    </source>
</evidence>
<dbReference type="SUPFAM" id="SSF50129">
    <property type="entry name" value="GroES-like"/>
    <property type="match status" value="2"/>
</dbReference>
<dbReference type="Gramene" id="ONK71674">
    <property type="protein sequence ID" value="ONK71674"/>
    <property type="gene ID" value="A4U43_C04F11180"/>
</dbReference>
<keyword evidence="14" id="KW-1185">Reference proteome</keyword>
<dbReference type="PANTHER" id="PTHR43880:SF56">
    <property type="entry name" value="ALCOHOL DEHYDROGENASE-LIKE 4"/>
    <property type="match status" value="1"/>
</dbReference>
<dbReference type="GO" id="GO:0046294">
    <property type="term" value="P:formaldehyde catabolic process"/>
    <property type="evidence" value="ECO:0007669"/>
    <property type="project" value="TreeGrafter"/>
</dbReference>
<evidence type="ECO:0000256" key="7">
    <source>
        <dbReference type="ARBA" id="ARBA00023027"/>
    </source>
</evidence>
<dbReference type="PANTHER" id="PTHR43880">
    <property type="entry name" value="ALCOHOL DEHYDROGENASE"/>
    <property type="match status" value="1"/>
</dbReference>
<dbReference type="Pfam" id="PF00107">
    <property type="entry name" value="ADH_zinc_N"/>
    <property type="match status" value="1"/>
</dbReference>
<dbReference type="InterPro" id="IPR013154">
    <property type="entry name" value="ADH-like_N"/>
</dbReference>
<evidence type="ECO:0000256" key="8">
    <source>
        <dbReference type="ARBA" id="ARBA00049164"/>
    </source>
</evidence>
<comment type="catalytic activity">
    <reaction evidence="8">
        <text>a secondary alcohol + NAD(+) = a ketone + NADH + H(+)</text>
        <dbReference type="Rhea" id="RHEA:10740"/>
        <dbReference type="ChEBI" id="CHEBI:15378"/>
        <dbReference type="ChEBI" id="CHEBI:17087"/>
        <dbReference type="ChEBI" id="CHEBI:35681"/>
        <dbReference type="ChEBI" id="CHEBI:57540"/>
        <dbReference type="ChEBI" id="CHEBI:57945"/>
        <dbReference type="EC" id="1.1.1.1"/>
    </reaction>
</comment>
<evidence type="ECO:0000256" key="10">
    <source>
        <dbReference type="RuleBase" id="RU361277"/>
    </source>
</evidence>
<evidence type="ECO:0008006" key="15">
    <source>
        <dbReference type="Google" id="ProtNLM"/>
    </source>
</evidence>
<feature type="domain" description="Alcohol dehydrogenase-like N-terminal" evidence="12">
    <location>
        <begin position="36"/>
        <end position="171"/>
    </location>
</feature>
<dbReference type="SUPFAM" id="SSF51735">
    <property type="entry name" value="NAD(P)-binding Rossmann-fold domains"/>
    <property type="match status" value="1"/>
</dbReference>
<dbReference type="InterPro" id="IPR036291">
    <property type="entry name" value="NAD(P)-bd_dom_sf"/>
</dbReference>
<protein>
    <recommendedName>
        <fullName evidence="15">Enoyl reductase (ER) domain-containing protein</fullName>
    </recommendedName>
</protein>
<keyword evidence="7" id="KW-0520">NAD</keyword>
<dbReference type="Gene3D" id="3.90.180.10">
    <property type="entry name" value="Medium-chain alcohol dehydrogenases, catalytic domain"/>
    <property type="match status" value="1"/>
</dbReference>
<evidence type="ECO:0000256" key="6">
    <source>
        <dbReference type="ARBA" id="ARBA00023002"/>
    </source>
</evidence>
<sequence>MEASNGGYANGSGAVVWGPGEPFVIQEVQVDPPKAMEVRVRILFTSICHTDLSAWLGQCEAQRAYPRILGHEASGIVESVGEGVEDLKEGDSVVPIFNGECQNCAYCRSGKTNLCGEFRVNPFSSVMKRDGKTRFFATDGNGERRPIHHFLNTSTFTEYTVLDSACCVKIDSRAPLNRMCLLSCGVSTGVGAAWNTANVQKGSTVAIFGLGSIGLAVAEGARLRGASKIIGVDINPQKFVKGKDMGVTDFVNPKDCDKPVHKVISEMTKGGVDFSFECAGNLDVLREGWGLTVILGIHPSPKLLPLHPMELFDGRRIVGCVFGDFKGKSQLPGFVDKCMSGEININFDGFITHELPFAEISQAFELLQQGKSLRCLLRI</sequence>
<dbReference type="InterPro" id="IPR002328">
    <property type="entry name" value="ADH_Zn_CS"/>
</dbReference>
<dbReference type="InterPro" id="IPR013149">
    <property type="entry name" value="ADH-like_C"/>
</dbReference>
<dbReference type="Pfam" id="PF08240">
    <property type="entry name" value="ADH_N"/>
    <property type="match status" value="1"/>
</dbReference>
<evidence type="ECO:0000256" key="3">
    <source>
        <dbReference type="ARBA" id="ARBA00011738"/>
    </source>
</evidence>
<dbReference type="OMA" id="MVISFHT"/>
<comment type="cofactor">
    <cofactor evidence="1 10">
        <name>Zn(2+)</name>
        <dbReference type="ChEBI" id="CHEBI:29105"/>
    </cofactor>
</comment>
<dbReference type="GO" id="GO:0051903">
    <property type="term" value="F:S-(hydroxymethyl)glutathione dehydrogenase [NAD(P)+] activity"/>
    <property type="evidence" value="ECO:0007669"/>
    <property type="project" value="TreeGrafter"/>
</dbReference>
<dbReference type="Gene3D" id="3.40.50.720">
    <property type="entry name" value="NAD(P)-binding Rossmann-like Domain"/>
    <property type="match status" value="1"/>
</dbReference>
<comment type="catalytic activity">
    <reaction evidence="9">
        <text>a primary alcohol + NAD(+) = an aldehyde + NADH + H(+)</text>
        <dbReference type="Rhea" id="RHEA:10736"/>
        <dbReference type="ChEBI" id="CHEBI:15378"/>
        <dbReference type="ChEBI" id="CHEBI:15734"/>
        <dbReference type="ChEBI" id="CHEBI:17478"/>
        <dbReference type="ChEBI" id="CHEBI:57540"/>
        <dbReference type="ChEBI" id="CHEBI:57945"/>
        <dbReference type="EC" id="1.1.1.1"/>
    </reaction>
</comment>